<dbReference type="STRING" id="503106.A0A218ZGJ9"/>
<dbReference type="InParanoid" id="A0A218ZGJ9"/>
<comment type="caution">
    <text evidence="3">The sequence shown here is derived from an EMBL/GenBank/DDBJ whole genome shotgun (WGS) entry which is preliminary data.</text>
</comment>
<feature type="compositionally biased region" description="Low complexity" evidence="2">
    <location>
        <begin position="284"/>
        <end position="296"/>
    </location>
</feature>
<dbReference type="GO" id="GO:0005737">
    <property type="term" value="C:cytoplasm"/>
    <property type="evidence" value="ECO:0007669"/>
    <property type="project" value="TreeGrafter"/>
</dbReference>
<feature type="compositionally biased region" description="Polar residues" evidence="2">
    <location>
        <begin position="1"/>
        <end position="21"/>
    </location>
</feature>
<feature type="compositionally biased region" description="Polar residues" evidence="2">
    <location>
        <begin position="28"/>
        <end position="43"/>
    </location>
</feature>
<dbReference type="Pfam" id="PF12709">
    <property type="entry name" value="Fungal_TACC"/>
    <property type="match status" value="1"/>
</dbReference>
<dbReference type="AlphaFoldDB" id="A0A218ZGJ9"/>
<evidence type="ECO:0000256" key="2">
    <source>
        <dbReference type="SAM" id="MobiDB-lite"/>
    </source>
</evidence>
<name>A0A218ZGJ9_9HELO</name>
<gene>
    <name evidence="3" type="ORF">B2J93_3868</name>
</gene>
<reference evidence="3 4" key="1">
    <citation type="submission" date="2017-04" db="EMBL/GenBank/DDBJ databases">
        <title>Draft genome sequence of Marssonina coronaria NL1: causal agent of apple blotch.</title>
        <authorList>
            <person name="Cheng Q."/>
        </authorList>
    </citation>
    <scope>NUCLEOTIDE SEQUENCE [LARGE SCALE GENOMIC DNA]</scope>
    <source>
        <strain evidence="3 4">NL1</strain>
    </source>
</reference>
<feature type="compositionally biased region" description="Basic and acidic residues" evidence="2">
    <location>
        <begin position="430"/>
        <end position="451"/>
    </location>
</feature>
<protein>
    <recommendedName>
        <fullName evidence="5">Kinetoplast-associated protein KAP</fullName>
    </recommendedName>
</protein>
<evidence type="ECO:0000313" key="4">
    <source>
        <dbReference type="Proteomes" id="UP000242519"/>
    </source>
</evidence>
<feature type="region of interest" description="Disordered" evidence="2">
    <location>
        <begin position="284"/>
        <end position="313"/>
    </location>
</feature>
<dbReference type="InterPro" id="IPR024312">
    <property type="entry name" value="TACC_fungi"/>
</dbReference>
<feature type="region of interest" description="Disordered" evidence="2">
    <location>
        <begin position="697"/>
        <end position="746"/>
    </location>
</feature>
<feature type="compositionally biased region" description="Gly residues" evidence="2">
    <location>
        <begin position="485"/>
        <end position="496"/>
    </location>
</feature>
<evidence type="ECO:0008006" key="5">
    <source>
        <dbReference type="Google" id="ProtNLM"/>
    </source>
</evidence>
<feature type="compositionally biased region" description="Polar residues" evidence="2">
    <location>
        <begin position="92"/>
        <end position="104"/>
    </location>
</feature>
<evidence type="ECO:0000313" key="3">
    <source>
        <dbReference type="EMBL" id="OWP06872.1"/>
    </source>
</evidence>
<feature type="compositionally biased region" description="Low complexity" evidence="2">
    <location>
        <begin position="79"/>
        <end position="91"/>
    </location>
</feature>
<keyword evidence="1" id="KW-0175">Coiled coil</keyword>
<feature type="region of interest" description="Disordered" evidence="2">
    <location>
        <begin position="218"/>
        <end position="267"/>
    </location>
</feature>
<proteinExistence type="predicted"/>
<dbReference type="InterPro" id="IPR039915">
    <property type="entry name" value="TACC"/>
</dbReference>
<dbReference type="PANTHER" id="PTHR13924">
    <property type="entry name" value="TRANSFORMING ACIDIC COILED-COIL CONTAINING PROTEIN 1/2"/>
    <property type="match status" value="1"/>
</dbReference>
<organism evidence="3 4">
    <name type="scientific">Diplocarpon coronariae</name>
    <dbReference type="NCBI Taxonomy" id="2795749"/>
    <lineage>
        <taxon>Eukaryota</taxon>
        <taxon>Fungi</taxon>
        <taxon>Dikarya</taxon>
        <taxon>Ascomycota</taxon>
        <taxon>Pezizomycotina</taxon>
        <taxon>Leotiomycetes</taxon>
        <taxon>Helotiales</taxon>
        <taxon>Drepanopezizaceae</taxon>
        <taxon>Diplocarpon</taxon>
    </lineage>
</organism>
<dbReference type="EMBL" id="MZNU01000032">
    <property type="protein sequence ID" value="OWP06872.1"/>
    <property type="molecule type" value="Genomic_DNA"/>
</dbReference>
<accession>A0A218ZGJ9</accession>
<dbReference type="GO" id="GO:0007052">
    <property type="term" value="P:mitotic spindle organization"/>
    <property type="evidence" value="ECO:0007669"/>
    <property type="project" value="InterPro"/>
</dbReference>
<feature type="compositionally biased region" description="Polar residues" evidence="2">
    <location>
        <begin position="297"/>
        <end position="313"/>
    </location>
</feature>
<dbReference type="PANTHER" id="PTHR13924:SF10">
    <property type="entry name" value="TRANSFORMING ACIDIC COILED-COIL PROTEIN, ISOFORM K"/>
    <property type="match status" value="1"/>
</dbReference>
<feature type="coiled-coil region" evidence="1">
    <location>
        <begin position="531"/>
        <end position="606"/>
    </location>
</feature>
<feature type="region of interest" description="Disordered" evidence="2">
    <location>
        <begin position="1"/>
        <end position="139"/>
    </location>
</feature>
<dbReference type="OrthoDB" id="5367584at2759"/>
<dbReference type="Proteomes" id="UP000242519">
    <property type="component" value="Unassembled WGS sequence"/>
</dbReference>
<feature type="region of interest" description="Disordered" evidence="2">
    <location>
        <begin position="430"/>
        <end position="496"/>
    </location>
</feature>
<keyword evidence="4" id="KW-1185">Reference proteome</keyword>
<evidence type="ECO:0000256" key="1">
    <source>
        <dbReference type="SAM" id="Coils"/>
    </source>
</evidence>
<sequence length="746" mass="80852">MSSPLTDAKNSALNSSPSKSTTLRDCEATMQSADTERPQSSPFVPSVSAEPVEDRENLSPIKVPRLTAKSPGEREHPSPLKILKSRLSLISTSQPPHSDQSPTKSPRKLSSPDKRFPVKPSSPIRVASPATAASPAMERTLSIEDVLRENEGLTKAIEILEDGDSDCNDDHPSEETLISFEAAQEPHEEPSMDDTMISTLSDFSAVPDMTMFAKIGHSPTKFAEMGPTPRRTPINTPAHLRRPANASSPSPPPQGHRSGRSRDGGNETSLILDFTEQFNGFAGRAQAQAPARQGRQSPSKGSTTMPDMTWASTPSIKRHTMSNLLDFDIPPAPTPRSMPSITPRELESLKSNFLSEISSLKASLSGKEAEVHSLKTAVGDAEKRVGETMEQVREERSLKEQLAAEKEEWEKRGREMEAVLRNVKEEIVHGERDRDELEGRLDESERRREAAEIMAQEAESKMAGMKAGKTTTGSDPSESKSGECVCGGKGGGGGNGGRAVEIAVEKVSRELHTLYKEKHETKVSALKKSYERRWDKKIVELEHQVEELSQENEELRRDITMTKVDARSAVEVAEDLEKAAAREGKAKELEAEVEGLSQEIRSFKHDNSDLRRLLEEERVEKSKLVQAVEEMIPLVAAFDDMLANMNTAPATLPAAPAAPAPAQHSNVESLRGSISRASGLRAPAGIAKAGGESRIGRGGFGGLATAGSSRDRCGSAPGSRPGSGLGYRSGIMSNIEKMGHHKGRGE</sequence>